<dbReference type="STRING" id="199890.A0A182PUC5"/>
<keyword evidence="2" id="KW-1185">Reference proteome</keyword>
<sequence>MKDGMCSKRFPKPYCNATRQADDGYPIYRRRNDGRTVNVKEITRQPIRCALQCHKYNCHINVEECSSLTSVKYLNKYVYKGHDRGAVSSTVETTDKIQQYLDARYVSTSLAKTVIVVQLPVHLEYQHNVMFRANDNVASVLQVGHHTMLTRLFELMSNDVAARSLTYQEVSSHYRFAKSTQRLPWYNGQAKQWILRVHLTDVVIGRMVYCPMSQIEWYYLRLMLRYRKGPTSFDDLWTVDSLICATFQQAPL</sequence>
<name>A0A182PUC5_9DIPT</name>
<reference evidence="2" key="1">
    <citation type="submission" date="2013-03" db="EMBL/GenBank/DDBJ databases">
        <title>The Genome Sequence of Anopheles epiroticus epiroticus2.</title>
        <authorList>
            <consortium name="The Broad Institute Genomics Platform"/>
            <person name="Neafsey D.E."/>
            <person name="Howell P."/>
            <person name="Walker B."/>
            <person name="Young S.K."/>
            <person name="Zeng Q."/>
            <person name="Gargeya S."/>
            <person name="Fitzgerald M."/>
            <person name="Haas B."/>
            <person name="Abouelleil A."/>
            <person name="Allen A.W."/>
            <person name="Alvarado L."/>
            <person name="Arachchi H.M."/>
            <person name="Berlin A.M."/>
            <person name="Chapman S.B."/>
            <person name="Gainer-Dewar J."/>
            <person name="Goldberg J."/>
            <person name="Griggs A."/>
            <person name="Gujja S."/>
            <person name="Hansen M."/>
            <person name="Howarth C."/>
            <person name="Imamovic A."/>
            <person name="Ireland A."/>
            <person name="Larimer J."/>
            <person name="McCowan C."/>
            <person name="Murphy C."/>
            <person name="Pearson M."/>
            <person name="Poon T.W."/>
            <person name="Priest M."/>
            <person name="Roberts A."/>
            <person name="Saif S."/>
            <person name="Shea T."/>
            <person name="Sisk P."/>
            <person name="Sykes S."/>
            <person name="Wortman J."/>
            <person name="Nusbaum C."/>
            <person name="Birren B."/>
        </authorList>
    </citation>
    <scope>NUCLEOTIDE SEQUENCE [LARGE SCALE GENOMIC DNA]</scope>
    <source>
        <strain evidence="2">Epiroticus2</strain>
    </source>
</reference>
<dbReference type="AlphaFoldDB" id="A0A182PUC5"/>
<reference evidence="1" key="2">
    <citation type="submission" date="2020-05" db="UniProtKB">
        <authorList>
            <consortium name="EnsemblMetazoa"/>
        </authorList>
    </citation>
    <scope>IDENTIFICATION</scope>
    <source>
        <strain evidence="1">Epiroticus2</strain>
    </source>
</reference>
<dbReference type="PANTHER" id="PTHR10492">
    <property type="match status" value="1"/>
</dbReference>
<accession>A0A182PUC5</accession>
<dbReference type="EnsemblMetazoa" id="AEPI010561-RA">
    <property type="protein sequence ID" value="AEPI010561-PA"/>
    <property type="gene ID" value="AEPI010561"/>
</dbReference>
<organism evidence="1 2">
    <name type="scientific">Anopheles epiroticus</name>
    <dbReference type="NCBI Taxonomy" id="199890"/>
    <lineage>
        <taxon>Eukaryota</taxon>
        <taxon>Metazoa</taxon>
        <taxon>Ecdysozoa</taxon>
        <taxon>Arthropoda</taxon>
        <taxon>Hexapoda</taxon>
        <taxon>Insecta</taxon>
        <taxon>Pterygota</taxon>
        <taxon>Neoptera</taxon>
        <taxon>Endopterygota</taxon>
        <taxon>Diptera</taxon>
        <taxon>Nematocera</taxon>
        <taxon>Culicoidea</taxon>
        <taxon>Culicidae</taxon>
        <taxon>Anophelinae</taxon>
        <taxon>Anopheles</taxon>
    </lineage>
</organism>
<dbReference type="Proteomes" id="UP000075885">
    <property type="component" value="Unassembled WGS sequence"/>
</dbReference>
<dbReference type="PANTHER" id="PTHR10492:SF57">
    <property type="entry name" value="ATP-DEPENDENT DNA HELICASE"/>
    <property type="match status" value="1"/>
</dbReference>
<evidence type="ECO:0000313" key="2">
    <source>
        <dbReference type="Proteomes" id="UP000075885"/>
    </source>
</evidence>
<proteinExistence type="predicted"/>
<protein>
    <submittedName>
        <fullName evidence="1">Uncharacterized protein</fullName>
    </submittedName>
</protein>
<dbReference type="VEuPathDB" id="VectorBase:AEPI010561"/>
<evidence type="ECO:0000313" key="1">
    <source>
        <dbReference type="EnsemblMetazoa" id="AEPI010561-PA"/>
    </source>
</evidence>